<dbReference type="InterPro" id="IPR014917">
    <property type="entry name" value="DUF1800"/>
</dbReference>
<protein>
    <submittedName>
        <fullName evidence="1">DUF1800 domain-containing protein</fullName>
    </submittedName>
</protein>
<keyword evidence="2" id="KW-1185">Reference proteome</keyword>
<accession>A0ABS5ITT1</accession>
<dbReference type="Proteomes" id="UP000676386">
    <property type="component" value="Unassembled WGS sequence"/>
</dbReference>
<gene>
    <name evidence="1" type="ORF">KE626_03480</name>
</gene>
<evidence type="ECO:0000313" key="1">
    <source>
        <dbReference type="EMBL" id="MBS0026366.1"/>
    </source>
</evidence>
<organism evidence="1 2">
    <name type="scientific">Chitinophaga hostae</name>
    <dbReference type="NCBI Taxonomy" id="2831022"/>
    <lineage>
        <taxon>Bacteria</taxon>
        <taxon>Pseudomonadati</taxon>
        <taxon>Bacteroidota</taxon>
        <taxon>Chitinophagia</taxon>
        <taxon>Chitinophagales</taxon>
        <taxon>Chitinophagaceae</taxon>
        <taxon>Chitinophaga</taxon>
    </lineage>
</organism>
<name>A0ABS5ITT1_9BACT</name>
<evidence type="ECO:0000313" key="2">
    <source>
        <dbReference type="Proteomes" id="UP000676386"/>
    </source>
</evidence>
<dbReference type="EMBL" id="JAGTXB010000001">
    <property type="protein sequence ID" value="MBS0026366.1"/>
    <property type="molecule type" value="Genomic_DNA"/>
</dbReference>
<dbReference type="RefSeq" id="WP_211971479.1">
    <property type="nucleotide sequence ID" value="NZ_CBFHAM010000053.1"/>
</dbReference>
<reference evidence="1 2" key="1">
    <citation type="submission" date="2021-04" db="EMBL/GenBank/DDBJ databases">
        <title>Chitinophaga sp. nov., isolated from the rhizosphere soil.</title>
        <authorList>
            <person name="He S."/>
        </authorList>
    </citation>
    <scope>NUCLEOTIDE SEQUENCE [LARGE SCALE GENOMIC DNA]</scope>
    <source>
        <strain evidence="1 2">2R12</strain>
    </source>
</reference>
<comment type="caution">
    <text evidence="1">The sequence shown here is derived from an EMBL/GenBank/DDBJ whole genome shotgun (WGS) entry which is preliminary data.</text>
</comment>
<proteinExistence type="predicted"/>
<sequence>MAEVARKIELQHLAWRAGFGETLPVISDWESRRRKEIVNKVLIGPTKKPAASVDVVAETDLPDYRKLKTMTPEERKNVQKMNTEGIKDLNVSWVNAMISSEHPLREKMSLFWHGHFACRTQNVLFNQQLLSVIRNNALGSFRHLLSGVSKSPAMLQFLNNQQNRKQHPNENFAREVMELFTMGRGNYSETDVKEAARAFTGWGFDEAGAFVFRDKQHDDGVKSLLGKQGNFDGDAVIEILLEQKQTARFITAKIYKYFVSDIPDEAKINALSDKFYHSGYDIKSLMREIFMADWFYDSSIVGNRIKPPVELLVGIRRTIPMSFEKEETMLLFQRVLGQLLFYPPNVAGWPGGRSWIDSSSLMFRLRVPQVILYSQAFNVMPKELTPEMGEGSNYKMTLQINDFLKRQFAKKVNATIDWNPYIKGFSEVPRENLANEIAGILLQQSNNNINRQLLEKYADSSTRENYIKTVTIDVMSTPEYQLS</sequence>
<dbReference type="Pfam" id="PF08811">
    <property type="entry name" value="DUF1800"/>
    <property type="match status" value="1"/>
</dbReference>